<name>X1NRK9_9ZZZZ</name>
<gene>
    <name evidence="1" type="ORF">S06H3_32454</name>
</gene>
<feature type="non-terminal residue" evidence="1">
    <location>
        <position position="76"/>
    </location>
</feature>
<comment type="caution">
    <text evidence="1">The sequence shown here is derived from an EMBL/GenBank/DDBJ whole genome shotgun (WGS) entry which is preliminary data.</text>
</comment>
<dbReference type="EMBL" id="BARV01019301">
    <property type="protein sequence ID" value="GAI29435.1"/>
    <property type="molecule type" value="Genomic_DNA"/>
</dbReference>
<proteinExistence type="predicted"/>
<evidence type="ECO:0000313" key="1">
    <source>
        <dbReference type="EMBL" id="GAI29435.1"/>
    </source>
</evidence>
<organism evidence="1">
    <name type="scientific">marine sediment metagenome</name>
    <dbReference type="NCBI Taxonomy" id="412755"/>
    <lineage>
        <taxon>unclassified sequences</taxon>
        <taxon>metagenomes</taxon>
        <taxon>ecological metagenomes</taxon>
    </lineage>
</organism>
<protein>
    <submittedName>
        <fullName evidence="1">Uncharacterized protein</fullName>
    </submittedName>
</protein>
<sequence>MATEKQEQYDTSGAMYAGEYYKQGQKLTVPNREVTKLGFWLSKQGEPTGNIVFKMENLSEELIDSEVLCNASVITT</sequence>
<dbReference type="AlphaFoldDB" id="X1NRK9"/>
<reference evidence="1" key="1">
    <citation type="journal article" date="2014" name="Front. Microbiol.">
        <title>High frequency of phylogenetically diverse reductive dehalogenase-homologous genes in deep subseafloor sedimentary metagenomes.</title>
        <authorList>
            <person name="Kawai M."/>
            <person name="Futagami T."/>
            <person name="Toyoda A."/>
            <person name="Takaki Y."/>
            <person name="Nishi S."/>
            <person name="Hori S."/>
            <person name="Arai W."/>
            <person name="Tsubouchi T."/>
            <person name="Morono Y."/>
            <person name="Uchiyama I."/>
            <person name="Ito T."/>
            <person name="Fujiyama A."/>
            <person name="Inagaki F."/>
            <person name="Takami H."/>
        </authorList>
    </citation>
    <scope>NUCLEOTIDE SEQUENCE</scope>
    <source>
        <strain evidence="1">Expedition CK06-06</strain>
    </source>
</reference>
<accession>X1NRK9</accession>